<evidence type="ECO:0000256" key="6">
    <source>
        <dbReference type="ARBA" id="ARBA00022989"/>
    </source>
</evidence>
<dbReference type="GO" id="GO:0045296">
    <property type="term" value="F:cadherin binding"/>
    <property type="evidence" value="ECO:0007669"/>
    <property type="project" value="TreeGrafter"/>
</dbReference>
<dbReference type="GO" id="GO:0007043">
    <property type="term" value="P:cell-cell junction assembly"/>
    <property type="evidence" value="ECO:0007669"/>
    <property type="project" value="TreeGrafter"/>
</dbReference>
<feature type="non-terminal residue" evidence="10">
    <location>
        <position position="70"/>
    </location>
</feature>
<dbReference type="GO" id="GO:0016342">
    <property type="term" value="C:catenin complex"/>
    <property type="evidence" value="ECO:0007669"/>
    <property type="project" value="TreeGrafter"/>
</dbReference>
<dbReference type="PANTHER" id="PTHR24027">
    <property type="entry name" value="CADHERIN-23"/>
    <property type="match status" value="1"/>
</dbReference>
<keyword evidence="6" id="KW-1133">Transmembrane helix</keyword>
<dbReference type="GO" id="GO:0044331">
    <property type="term" value="P:cell-cell adhesion mediated by cadherin"/>
    <property type="evidence" value="ECO:0007669"/>
    <property type="project" value="TreeGrafter"/>
</dbReference>
<keyword evidence="4" id="KW-0677">Repeat</keyword>
<proteinExistence type="predicted"/>
<dbReference type="InterPro" id="IPR039808">
    <property type="entry name" value="Cadherin"/>
</dbReference>
<evidence type="ECO:0000256" key="8">
    <source>
        <dbReference type="PROSITE-ProRule" id="PRU00043"/>
    </source>
</evidence>
<keyword evidence="3" id="KW-0732">Signal</keyword>
<dbReference type="GO" id="GO:0007156">
    <property type="term" value="P:homophilic cell adhesion via plasma membrane adhesion molecules"/>
    <property type="evidence" value="ECO:0007669"/>
    <property type="project" value="InterPro"/>
</dbReference>
<dbReference type="GO" id="GO:0034332">
    <property type="term" value="P:adherens junction organization"/>
    <property type="evidence" value="ECO:0007669"/>
    <property type="project" value="TreeGrafter"/>
</dbReference>
<keyword evidence="7" id="KW-0472">Membrane</keyword>
<dbReference type="AlphaFoldDB" id="A0A0B6YES5"/>
<gene>
    <name evidence="10" type="primary">ORF23502</name>
</gene>
<evidence type="ECO:0000259" key="9">
    <source>
        <dbReference type="PROSITE" id="PS50268"/>
    </source>
</evidence>
<dbReference type="Gene3D" id="2.60.40.60">
    <property type="entry name" value="Cadherins"/>
    <property type="match status" value="1"/>
</dbReference>
<dbReference type="GO" id="GO:0016339">
    <property type="term" value="P:calcium-dependent cell-cell adhesion via plasma membrane cell adhesion molecules"/>
    <property type="evidence" value="ECO:0007669"/>
    <property type="project" value="TreeGrafter"/>
</dbReference>
<dbReference type="GO" id="GO:0016477">
    <property type="term" value="P:cell migration"/>
    <property type="evidence" value="ECO:0007669"/>
    <property type="project" value="TreeGrafter"/>
</dbReference>
<dbReference type="GO" id="GO:0008013">
    <property type="term" value="F:beta-catenin binding"/>
    <property type="evidence" value="ECO:0007669"/>
    <property type="project" value="TreeGrafter"/>
</dbReference>
<dbReference type="PRINTS" id="PR00205">
    <property type="entry name" value="CADHERIN"/>
</dbReference>
<dbReference type="Pfam" id="PF00028">
    <property type="entry name" value="Cadherin"/>
    <property type="match status" value="1"/>
</dbReference>
<evidence type="ECO:0000256" key="5">
    <source>
        <dbReference type="ARBA" id="ARBA00022837"/>
    </source>
</evidence>
<sequence>SPEFSQKVYVFEVEEGQPGGTLAGILEASDTDLGINKEIFYFLQNSSNEMFYLEASGMLRTKTSLDREVN</sequence>
<dbReference type="GO" id="GO:0005509">
    <property type="term" value="F:calcium ion binding"/>
    <property type="evidence" value="ECO:0007669"/>
    <property type="project" value="UniProtKB-UniRule"/>
</dbReference>
<dbReference type="EMBL" id="HACG01007862">
    <property type="protein sequence ID" value="CEK54727.1"/>
    <property type="molecule type" value="Transcribed_RNA"/>
</dbReference>
<dbReference type="SUPFAM" id="SSF49313">
    <property type="entry name" value="Cadherin-like"/>
    <property type="match status" value="1"/>
</dbReference>
<comment type="subcellular location">
    <subcellularLocation>
        <location evidence="1">Membrane</location>
        <topology evidence="1">Single-pass membrane protein</topology>
    </subcellularLocation>
</comment>
<feature type="non-terminal residue" evidence="10">
    <location>
        <position position="1"/>
    </location>
</feature>
<reference evidence="10" key="1">
    <citation type="submission" date="2014-12" db="EMBL/GenBank/DDBJ databases">
        <title>Insight into the proteome of Arion vulgaris.</title>
        <authorList>
            <person name="Aradska J."/>
            <person name="Bulat T."/>
            <person name="Smidak R."/>
            <person name="Sarate P."/>
            <person name="Gangsoo J."/>
            <person name="Sialana F."/>
            <person name="Bilban M."/>
            <person name="Lubec G."/>
        </authorList>
    </citation>
    <scope>NUCLEOTIDE SEQUENCE</scope>
    <source>
        <tissue evidence="10">Skin</tissue>
    </source>
</reference>
<dbReference type="GO" id="GO:0000902">
    <property type="term" value="P:cell morphogenesis"/>
    <property type="evidence" value="ECO:0007669"/>
    <property type="project" value="TreeGrafter"/>
</dbReference>
<evidence type="ECO:0000256" key="7">
    <source>
        <dbReference type="ARBA" id="ARBA00023136"/>
    </source>
</evidence>
<dbReference type="GO" id="GO:0005912">
    <property type="term" value="C:adherens junction"/>
    <property type="evidence" value="ECO:0007669"/>
    <property type="project" value="TreeGrafter"/>
</dbReference>
<keyword evidence="2" id="KW-0812">Transmembrane</keyword>
<dbReference type="CDD" id="cd11304">
    <property type="entry name" value="Cadherin_repeat"/>
    <property type="match status" value="1"/>
</dbReference>
<feature type="domain" description="Cadherin" evidence="9">
    <location>
        <begin position="5"/>
        <end position="68"/>
    </location>
</feature>
<name>A0A0B6YES5_9EUPU</name>
<accession>A0A0B6YES5</accession>
<dbReference type="InterPro" id="IPR002126">
    <property type="entry name" value="Cadherin-like_dom"/>
</dbReference>
<keyword evidence="5 8" id="KW-0106">Calcium</keyword>
<evidence type="ECO:0000256" key="3">
    <source>
        <dbReference type="ARBA" id="ARBA00022729"/>
    </source>
</evidence>
<evidence type="ECO:0000313" key="10">
    <source>
        <dbReference type="EMBL" id="CEK54727.1"/>
    </source>
</evidence>
<dbReference type="PROSITE" id="PS50268">
    <property type="entry name" value="CADHERIN_2"/>
    <property type="match status" value="1"/>
</dbReference>
<evidence type="ECO:0000256" key="4">
    <source>
        <dbReference type="ARBA" id="ARBA00022737"/>
    </source>
</evidence>
<evidence type="ECO:0000256" key="2">
    <source>
        <dbReference type="ARBA" id="ARBA00022692"/>
    </source>
</evidence>
<organism evidence="10">
    <name type="scientific">Arion vulgaris</name>
    <dbReference type="NCBI Taxonomy" id="1028688"/>
    <lineage>
        <taxon>Eukaryota</taxon>
        <taxon>Metazoa</taxon>
        <taxon>Spiralia</taxon>
        <taxon>Lophotrochozoa</taxon>
        <taxon>Mollusca</taxon>
        <taxon>Gastropoda</taxon>
        <taxon>Heterobranchia</taxon>
        <taxon>Euthyneura</taxon>
        <taxon>Panpulmonata</taxon>
        <taxon>Eupulmonata</taxon>
        <taxon>Stylommatophora</taxon>
        <taxon>Helicina</taxon>
        <taxon>Arionoidea</taxon>
        <taxon>Arionidae</taxon>
        <taxon>Arion</taxon>
    </lineage>
</organism>
<protein>
    <recommendedName>
        <fullName evidence="9">Cadherin domain-containing protein</fullName>
    </recommendedName>
</protein>
<evidence type="ECO:0000256" key="1">
    <source>
        <dbReference type="ARBA" id="ARBA00004167"/>
    </source>
</evidence>
<dbReference type="InterPro" id="IPR015919">
    <property type="entry name" value="Cadherin-like_sf"/>
</dbReference>
<dbReference type="PANTHER" id="PTHR24027:SF422">
    <property type="entry name" value="CADHERIN DOMAIN-CONTAINING PROTEIN"/>
    <property type="match status" value="1"/>
</dbReference>